<accession>A0A811JSS2</accession>
<keyword evidence="10" id="KW-1185">Reference proteome</keyword>
<dbReference type="EMBL" id="CAJFDH010000001">
    <property type="protein sequence ID" value="CAD5206198.1"/>
    <property type="molecule type" value="Genomic_DNA"/>
</dbReference>
<keyword evidence="1" id="KW-0132">Cell division</keyword>
<dbReference type="Gene3D" id="1.25.40.1040">
    <property type="match status" value="1"/>
</dbReference>
<evidence type="ECO:0000256" key="1">
    <source>
        <dbReference type="ARBA" id="ARBA00022618"/>
    </source>
</evidence>
<keyword evidence="4 6" id="KW-0802">TPR repeat</keyword>
<organism evidence="9 10">
    <name type="scientific">Bursaphelenchus okinawaensis</name>
    <dbReference type="NCBI Taxonomy" id="465554"/>
    <lineage>
        <taxon>Eukaryota</taxon>
        <taxon>Metazoa</taxon>
        <taxon>Ecdysozoa</taxon>
        <taxon>Nematoda</taxon>
        <taxon>Chromadorea</taxon>
        <taxon>Rhabditida</taxon>
        <taxon>Tylenchina</taxon>
        <taxon>Tylenchomorpha</taxon>
        <taxon>Aphelenchoidea</taxon>
        <taxon>Aphelenchoididae</taxon>
        <taxon>Bursaphelenchus</taxon>
    </lineage>
</organism>
<dbReference type="GO" id="GO:0006401">
    <property type="term" value="P:RNA catabolic process"/>
    <property type="evidence" value="ECO:0007669"/>
    <property type="project" value="InterPro"/>
</dbReference>
<dbReference type="GO" id="GO:0051301">
    <property type="term" value="P:cell division"/>
    <property type="evidence" value="ECO:0007669"/>
    <property type="project" value="UniProtKB-KW"/>
</dbReference>
<evidence type="ECO:0000259" key="8">
    <source>
        <dbReference type="Pfam" id="PF04049"/>
    </source>
</evidence>
<keyword evidence="7" id="KW-1133">Transmembrane helix</keyword>
<dbReference type="Proteomes" id="UP000783686">
    <property type="component" value="Unassembled WGS sequence"/>
</dbReference>
<dbReference type="GO" id="GO:0055087">
    <property type="term" value="C:Ski complex"/>
    <property type="evidence" value="ECO:0007669"/>
    <property type="project" value="InterPro"/>
</dbReference>
<evidence type="ECO:0000256" key="3">
    <source>
        <dbReference type="ARBA" id="ARBA00022776"/>
    </source>
</evidence>
<dbReference type="Pfam" id="PF13181">
    <property type="entry name" value="TPR_8"/>
    <property type="match status" value="1"/>
</dbReference>
<sequence>MDSKGAAVAALKKAAVLDINKGNLEKAVLKLQKLLQVCKARKEDTASRSTIPLWSMLGEAYKKQNSLQSAVRVFKHILEIDPESLLAHVQLMIVYQLMGKYEEALETGKTLKSFEIPANLVNYVELQYAYTTALFAKSKETSQERVELISLDFPDLQRLLKDGVDSVFLYKTLAIVYEILQGLYGKAFIDAVDQLKLAEYGLPNKLEIIKKRVSYLKIVLERNNKFVDSWYDLALGLVSFYDYTGEQNHLSSAIDCLKAAITSKCSIQKKSQFYVLYGVVHSKLRQLQKASHCFIRAIQLNKFNDKAWCALSLVYLRIHQYDAAFQTMQLAQQINPNYMITWFAHALHAESSNHYETMDLYRHTIALQPHKLAVQKYAYYLSKMLKGKKKLDQHTMIDCDKVINLKDFTPMNSKALLAVLLLAERFWCLDEAASISNSLLQYPPAQPHIARVLTKAKMGETEALDNIQLKNIAQFYKNSADSVLETLKLIPEVGKLIEATEKNDATEFGQVFTAALYPFVVCLFLIFGYEATNELKQAMKTKRPLHLLADFYPQGMKSLEELQYQKDEGFIVTESHLTTRLYELLKTKYDTV</sequence>
<evidence type="ECO:0000256" key="2">
    <source>
        <dbReference type="ARBA" id="ARBA00022737"/>
    </source>
</evidence>
<feature type="transmembrane region" description="Helical" evidence="7">
    <location>
        <begin position="511"/>
        <end position="532"/>
    </location>
</feature>
<dbReference type="SUPFAM" id="SSF48452">
    <property type="entry name" value="TPR-like"/>
    <property type="match status" value="2"/>
</dbReference>
<proteinExistence type="predicted"/>
<dbReference type="PANTHER" id="PTHR15704:SF7">
    <property type="entry name" value="SUPERKILLER COMPLEX PROTEIN 3"/>
    <property type="match status" value="1"/>
</dbReference>
<keyword evidence="7" id="KW-0472">Membrane</keyword>
<dbReference type="InterPro" id="IPR039226">
    <property type="entry name" value="Ski3/TTC37"/>
</dbReference>
<dbReference type="SMART" id="SM00028">
    <property type="entry name" value="TPR"/>
    <property type="match status" value="3"/>
</dbReference>
<comment type="caution">
    <text evidence="9">The sequence shown here is derived from an EMBL/GenBank/DDBJ whole genome shotgun (WGS) entry which is preliminary data.</text>
</comment>
<evidence type="ECO:0000313" key="9">
    <source>
        <dbReference type="EMBL" id="CAD5206198.1"/>
    </source>
</evidence>
<dbReference type="InterPro" id="IPR019734">
    <property type="entry name" value="TPR_rpt"/>
</dbReference>
<dbReference type="Pfam" id="PF04049">
    <property type="entry name" value="ANAPC8"/>
    <property type="match status" value="1"/>
</dbReference>
<keyword evidence="7" id="KW-0812">Transmembrane</keyword>
<dbReference type="InterPro" id="IPR007192">
    <property type="entry name" value="APC8"/>
</dbReference>
<reference evidence="9" key="1">
    <citation type="submission" date="2020-09" db="EMBL/GenBank/DDBJ databases">
        <authorList>
            <person name="Kikuchi T."/>
        </authorList>
    </citation>
    <scope>NUCLEOTIDE SEQUENCE</scope>
    <source>
        <strain evidence="9">SH1</strain>
    </source>
</reference>
<feature type="repeat" description="TPR" evidence="6">
    <location>
        <begin position="271"/>
        <end position="304"/>
    </location>
</feature>
<dbReference type="AlphaFoldDB" id="A0A811JSS2"/>
<feature type="repeat" description="TPR" evidence="6">
    <location>
        <begin position="305"/>
        <end position="338"/>
    </location>
</feature>
<dbReference type="Proteomes" id="UP000614601">
    <property type="component" value="Unassembled WGS sequence"/>
</dbReference>
<dbReference type="Gene3D" id="1.25.40.10">
    <property type="entry name" value="Tetratricopeptide repeat domain"/>
    <property type="match status" value="1"/>
</dbReference>
<name>A0A811JSS2_9BILA</name>
<evidence type="ECO:0000256" key="6">
    <source>
        <dbReference type="PROSITE-ProRule" id="PRU00339"/>
    </source>
</evidence>
<evidence type="ECO:0000256" key="5">
    <source>
        <dbReference type="ARBA" id="ARBA00023306"/>
    </source>
</evidence>
<dbReference type="GO" id="GO:0005680">
    <property type="term" value="C:anaphase-promoting complex"/>
    <property type="evidence" value="ECO:0007669"/>
    <property type="project" value="InterPro"/>
</dbReference>
<keyword evidence="2" id="KW-0677">Repeat</keyword>
<feature type="domain" description="Cdc23" evidence="8">
    <location>
        <begin position="255"/>
        <end position="358"/>
    </location>
</feature>
<dbReference type="OrthoDB" id="421075at2759"/>
<evidence type="ECO:0000256" key="7">
    <source>
        <dbReference type="SAM" id="Phobius"/>
    </source>
</evidence>
<dbReference type="EMBL" id="CAJFCW020000001">
    <property type="protein sequence ID" value="CAG9080818.1"/>
    <property type="molecule type" value="Genomic_DNA"/>
</dbReference>
<feature type="repeat" description="TPR" evidence="6">
    <location>
        <begin position="51"/>
        <end position="84"/>
    </location>
</feature>
<keyword evidence="5" id="KW-0131">Cell cycle</keyword>
<dbReference type="InterPro" id="IPR011990">
    <property type="entry name" value="TPR-like_helical_dom_sf"/>
</dbReference>
<dbReference type="PANTHER" id="PTHR15704">
    <property type="entry name" value="SUPERKILLER 3 PROTEIN-RELATED"/>
    <property type="match status" value="1"/>
</dbReference>
<evidence type="ECO:0000256" key="4">
    <source>
        <dbReference type="ARBA" id="ARBA00022803"/>
    </source>
</evidence>
<evidence type="ECO:0000313" key="10">
    <source>
        <dbReference type="Proteomes" id="UP000614601"/>
    </source>
</evidence>
<gene>
    <name evidence="9" type="ORF">BOKJ2_LOCUS882</name>
</gene>
<protein>
    <recommendedName>
        <fullName evidence="8">Cdc23 domain-containing protein</fullName>
    </recommendedName>
</protein>
<keyword evidence="3" id="KW-0498">Mitosis</keyword>
<dbReference type="PROSITE" id="PS50005">
    <property type="entry name" value="TPR"/>
    <property type="match status" value="3"/>
</dbReference>